<evidence type="ECO:0008006" key="4">
    <source>
        <dbReference type="Google" id="ProtNLM"/>
    </source>
</evidence>
<feature type="transmembrane region" description="Helical" evidence="1">
    <location>
        <begin position="212"/>
        <end position="235"/>
    </location>
</feature>
<keyword evidence="1" id="KW-0472">Membrane</keyword>
<keyword evidence="1" id="KW-1133">Transmembrane helix</keyword>
<keyword evidence="3" id="KW-1185">Reference proteome</keyword>
<proteinExistence type="predicted"/>
<keyword evidence="1" id="KW-0812">Transmembrane</keyword>
<evidence type="ECO:0000313" key="2">
    <source>
        <dbReference type="EMBL" id="CAL8134316.1"/>
    </source>
</evidence>
<evidence type="ECO:0000313" key="3">
    <source>
        <dbReference type="Proteomes" id="UP001642540"/>
    </source>
</evidence>
<dbReference type="Proteomes" id="UP001642540">
    <property type="component" value="Unassembled WGS sequence"/>
</dbReference>
<gene>
    <name evidence="2" type="ORF">ODALV1_LOCUS25466</name>
</gene>
<comment type="caution">
    <text evidence="2">The sequence shown here is derived from an EMBL/GenBank/DDBJ whole genome shotgun (WGS) entry which is preliminary data.</text>
</comment>
<feature type="transmembrane region" description="Helical" evidence="1">
    <location>
        <begin position="294"/>
        <end position="314"/>
    </location>
</feature>
<feature type="transmembrane region" description="Helical" evidence="1">
    <location>
        <begin position="267"/>
        <end position="288"/>
    </location>
</feature>
<reference evidence="2 3" key="1">
    <citation type="submission" date="2024-08" db="EMBL/GenBank/DDBJ databases">
        <authorList>
            <person name="Cucini C."/>
            <person name="Frati F."/>
        </authorList>
    </citation>
    <scope>NUCLEOTIDE SEQUENCE [LARGE SCALE GENOMIC DNA]</scope>
</reference>
<feature type="transmembrane region" description="Helical" evidence="1">
    <location>
        <begin position="47"/>
        <end position="65"/>
    </location>
</feature>
<feature type="transmembrane region" description="Helical" evidence="1">
    <location>
        <begin position="77"/>
        <end position="98"/>
    </location>
</feature>
<evidence type="ECO:0000256" key="1">
    <source>
        <dbReference type="SAM" id="Phobius"/>
    </source>
</evidence>
<dbReference type="EMBL" id="CAXLJM020000104">
    <property type="protein sequence ID" value="CAL8134316.1"/>
    <property type="molecule type" value="Genomic_DNA"/>
</dbReference>
<name>A0ABP1RSD6_9HEXA</name>
<protein>
    <recommendedName>
        <fullName evidence="4">Gustatory receptor</fullName>
    </recommendedName>
</protein>
<accession>A0ABP1RSD6</accession>
<feature type="transmembrane region" description="Helical" evidence="1">
    <location>
        <begin position="139"/>
        <end position="164"/>
    </location>
</feature>
<sequence>MLTPLQKQAFILHKRLYGFLPDFPLGWDPEFKRLVCKTTILPYLTDAVLLVAAILSGMAGVYVIYSHSFIKPRKYFGFNQIFALIFWASFCFIIGIYAPLIMYRIDQWFAGFNNVFIMEERMRGKVAVNQNSKYTKYDILGYGACAMVCAMAVAAPIVSLLVIYERFDPFAYILDDILLADECNELSITIRILTTIFRTVLLLPILTELNRILTFLILTGMVFTINVMTCLKWLLEKAENVEDFLCYYLAYNIAYKFIEYVIPDANLVLLTASYWGLVGTIWICIEGFGLLDNWMYVTMVAVTVVAVIINWFALQDIKEGWEMSKGMLEKWKKKARVNHFSKRTKKSKIMVKRLNASAPLSIQYGPFFKMGRDFVMTFFNHLMQRELDMVLIIDV</sequence>
<organism evidence="2 3">
    <name type="scientific">Orchesella dallaii</name>
    <dbReference type="NCBI Taxonomy" id="48710"/>
    <lineage>
        <taxon>Eukaryota</taxon>
        <taxon>Metazoa</taxon>
        <taxon>Ecdysozoa</taxon>
        <taxon>Arthropoda</taxon>
        <taxon>Hexapoda</taxon>
        <taxon>Collembola</taxon>
        <taxon>Entomobryomorpha</taxon>
        <taxon>Entomobryoidea</taxon>
        <taxon>Orchesellidae</taxon>
        <taxon>Orchesellinae</taxon>
        <taxon>Orchesella</taxon>
    </lineage>
</organism>